<gene>
    <name evidence="1" type="ORF">DFQ11_10195</name>
</gene>
<dbReference type="InterPro" id="IPR021615">
    <property type="entry name" value="Omp28"/>
</dbReference>
<dbReference type="InterPro" id="IPR013783">
    <property type="entry name" value="Ig-like_fold"/>
</dbReference>
<dbReference type="EMBL" id="QJTD01000001">
    <property type="protein sequence ID" value="PYE82670.1"/>
    <property type="molecule type" value="Genomic_DNA"/>
</dbReference>
<accession>A0A2V4XHD2</accession>
<keyword evidence="2" id="KW-1185">Reference proteome</keyword>
<dbReference type="AlphaFoldDB" id="A0A2V4XHD2"/>
<reference evidence="1 2" key="1">
    <citation type="submission" date="2018-06" db="EMBL/GenBank/DDBJ databases">
        <title>Genomic Encyclopedia of Type Strains, Phase III (KMG-III): the genomes of soil and plant-associated and newly described type strains.</title>
        <authorList>
            <person name="Whitman W."/>
        </authorList>
    </citation>
    <scope>NUCLEOTIDE SEQUENCE [LARGE SCALE GENOMIC DNA]</scope>
    <source>
        <strain evidence="1 2">CECT 7945</strain>
    </source>
</reference>
<dbReference type="Proteomes" id="UP000248054">
    <property type="component" value="Unassembled WGS sequence"/>
</dbReference>
<protein>
    <submittedName>
        <fullName evidence="1">Outer membrane protein Omp28</fullName>
    </submittedName>
</protein>
<evidence type="ECO:0000313" key="1">
    <source>
        <dbReference type="EMBL" id="PYE82670.1"/>
    </source>
</evidence>
<organism evidence="1 2">
    <name type="scientific">Winogradskyella epiphytica</name>
    <dbReference type="NCBI Taxonomy" id="262005"/>
    <lineage>
        <taxon>Bacteria</taxon>
        <taxon>Pseudomonadati</taxon>
        <taxon>Bacteroidota</taxon>
        <taxon>Flavobacteriia</taxon>
        <taxon>Flavobacteriales</taxon>
        <taxon>Flavobacteriaceae</taxon>
        <taxon>Winogradskyella</taxon>
    </lineage>
</organism>
<name>A0A2V4XHD2_9FLAO</name>
<dbReference type="RefSeq" id="WP_110473680.1">
    <property type="nucleotide sequence ID" value="NZ_BMWQ01000008.1"/>
</dbReference>
<evidence type="ECO:0000313" key="2">
    <source>
        <dbReference type="Proteomes" id="UP000248054"/>
    </source>
</evidence>
<dbReference type="Gene3D" id="2.60.40.10">
    <property type="entry name" value="Immunoglobulins"/>
    <property type="match status" value="1"/>
</dbReference>
<dbReference type="Pfam" id="PF11551">
    <property type="entry name" value="Omp28"/>
    <property type="match status" value="1"/>
</dbReference>
<dbReference type="OrthoDB" id="1081990at2"/>
<sequence length="356" mass="38415">MNNTHILKSLFFALTVMLLSCSGDSNDDSGGGSDVTSITISKQFNNDIYVGDAIFFDVKTNNNDFVTTSANITVNGVSINGSNYTPQTAGVIDVVATYNGLTSNTLQISVLELPTKFTKNVLIEDYTGTWCGWCPRVAYGVEQVEAATDKSITVAIHRGSPSTSSSTHDPYNFNATALENIINLEGYPTAMLDRTTVWAYPEPSNVNQVVNIANEEADLGLALAPVLSNNNISLDVNVKFGTAVANPKLVVYVLENDLFYDQVNYTSYYGGGDILANFEHDNVLRATLTDLMGDQIPSAEVVADNVYSKNITVSVPGNVTNTSKMTIVAFVVNGNNNKVYNARVATFGETQTIEEL</sequence>
<comment type="caution">
    <text evidence="1">The sequence shown here is derived from an EMBL/GenBank/DDBJ whole genome shotgun (WGS) entry which is preliminary data.</text>
</comment>
<proteinExistence type="predicted"/>